<accession>A0ABQ1N5T7</accession>
<evidence type="ECO:0000259" key="1">
    <source>
        <dbReference type="PROSITE" id="PS01124"/>
    </source>
</evidence>
<reference evidence="3" key="1">
    <citation type="journal article" date="2019" name="Int. J. Syst. Evol. Microbiol.">
        <title>The Global Catalogue of Microorganisms (GCM) 10K type strain sequencing project: providing services to taxonomists for standard genome sequencing and annotation.</title>
        <authorList>
            <consortium name="The Broad Institute Genomics Platform"/>
            <consortium name="The Broad Institute Genome Sequencing Center for Infectious Disease"/>
            <person name="Wu L."/>
            <person name="Ma J."/>
        </authorList>
    </citation>
    <scope>NUCLEOTIDE SEQUENCE [LARGE SCALE GENOMIC DNA]</scope>
    <source>
        <strain evidence="3">CGMCC 1.12479</strain>
    </source>
</reference>
<dbReference type="RefSeq" id="WP_188444577.1">
    <property type="nucleotide sequence ID" value="NZ_BMFD01000028.1"/>
</dbReference>
<protein>
    <recommendedName>
        <fullName evidence="1">HTH araC/xylS-type domain-containing protein</fullName>
    </recommendedName>
</protein>
<gene>
    <name evidence="2" type="ORF">GCM10010993_36690</name>
</gene>
<evidence type="ECO:0000313" key="2">
    <source>
        <dbReference type="EMBL" id="GGC54983.1"/>
    </source>
</evidence>
<proteinExistence type="predicted"/>
<dbReference type="PROSITE" id="PS01124">
    <property type="entry name" value="HTH_ARAC_FAMILY_2"/>
    <property type="match status" value="1"/>
</dbReference>
<dbReference type="Proteomes" id="UP000635885">
    <property type="component" value="Unassembled WGS sequence"/>
</dbReference>
<dbReference type="InterPro" id="IPR018060">
    <property type="entry name" value="HTH_AraC"/>
</dbReference>
<dbReference type="Gene3D" id="1.10.10.60">
    <property type="entry name" value="Homeodomain-like"/>
    <property type="match status" value="2"/>
</dbReference>
<keyword evidence="3" id="KW-1185">Reference proteome</keyword>
<dbReference type="SMART" id="SM00342">
    <property type="entry name" value="HTH_ARAC"/>
    <property type="match status" value="1"/>
</dbReference>
<sequence length="132" mass="15295">MIKNIDIESVILKLNIAMDFRNLYLDPDLSLTKVAYLLELNTRIVSDIIKIHYGVSFRSYINGVRIDKLLSHLNGINYRLTVLQCMELSGFKSRVTFFHAFKSKTGINLSEFYEKMERLPKSAKLVFTALEE</sequence>
<comment type="caution">
    <text evidence="2">The sequence shown here is derived from an EMBL/GenBank/DDBJ whole genome shotgun (WGS) entry which is preliminary data.</text>
</comment>
<feature type="domain" description="HTH araC/xylS-type" evidence="1">
    <location>
        <begin position="15"/>
        <end position="115"/>
    </location>
</feature>
<evidence type="ECO:0000313" key="3">
    <source>
        <dbReference type="Proteomes" id="UP000635885"/>
    </source>
</evidence>
<name>A0ABQ1N5T7_9BACT</name>
<dbReference type="EMBL" id="BMFD01000028">
    <property type="protein sequence ID" value="GGC54983.1"/>
    <property type="molecule type" value="Genomic_DNA"/>
</dbReference>
<organism evidence="2 3">
    <name type="scientific">Belliella aquatica</name>
    <dbReference type="NCBI Taxonomy" id="1323734"/>
    <lineage>
        <taxon>Bacteria</taxon>
        <taxon>Pseudomonadati</taxon>
        <taxon>Bacteroidota</taxon>
        <taxon>Cytophagia</taxon>
        <taxon>Cytophagales</taxon>
        <taxon>Cyclobacteriaceae</taxon>
        <taxon>Belliella</taxon>
    </lineage>
</organism>